<dbReference type="GO" id="GO:0003700">
    <property type="term" value="F:DNA-binding transcription factor activity"/>
    <property type="evidence" value="ECO:0007669"/>
    <property type="project" value="InterPro"/>
</dbReference>
<dbReference type="Gene3D" id="1.10.10.10">
    <property type="entry name" value="Winged helix-like DNA-binding domain superfamily/Winged helix DNA-binding domain"/>
    <property type="match status" value="1"/>
</dbReference>
<evidence type="ECO:0000259" key="4">
    <source>
        <dbReference type="PROSITE" id="PS50949"/>
    </source>
</evidence>
<dbReference type="InterPro" id="IPR008920">
    <property type="entry name" value="TF_FadR/GntR_C"/>
</dbReference>
<dbReference type="Pfam" id="PF07729">
    <property type="entry name" value="FCD"/>
    <property type="match status" value="1"/>
</dbReference>
<name>A0A268ELR0_9BACL</name>
<dbReference type="SUPFAM" id="SSF46785">
    <property type="entry name" value="Winged helix' DNA-binding domain"/>
    <property type="match status" value="1"/>
</dbReference>
<proteinExistence type="predicted"/>
<dbReference type="InterPro" id="IPR000524">
    <property type="entry name" value="Tscrpt_reg_HTH_GntR"/>
</dbReference>
<dbReference type="CDD" id="cd07377">
    <property type="entry name" value="WHTH_GntR"/>
    <property type="match status" value="1"/>
</dbReference>
<dbReference type="SUPFAM" id="SSF48008">
    <property type="entry name" value="GntR ligand-binding domain-like"/>
    <property type="match status" value="1"/>
</dbReference>
<evidence type="ECO:0000256" key="3">
    <source>
        <dbReference type="ARBA" id="ARBA00023163"/>
    </source>
</evidence>
<keyword evidence="3" id="KW-0804">Transcription</keyword>
<evidence type="ECO:0000313" key="5">
    <source>
        <dbReference type="EMBL" id="PAD74057.1"/>
    </source>
</evidence>
<gene>
    <name evidence="5" type="ORF">CHH67_18275</name>
</gene>
<dbReference type="Pfam" id="PF00392">
    <property type="entry name" value="GntR"/>
    <property type="match status" value="1"/>
</dbReference>
<evidence type="ECO:0000256" key="1">
    <source>
        <dbReference type="ARBA" id="ARBA00023015"/>
    </source>
</evidence>
<dbReference type="Gene3D" id="1.20.120.530">
    <property type="entry name" value="GntR ligand-binding domain-like"/>
    <property type="match status" value="1"/>
</dbReference>
<organism evidence="5 6">
    <name type="scientific">Paenibacillus campinasensis</name>
    <dbReference type="NCBI Taxonomy" id="66347"/>
    <lineage>
        <taxon>Bacteria</taxon>
        <taxon>Bacillati</taxon>
        <taxon>Bacillota</taxon>
        <taxon>Bacilli</taxon>
        <taxon>Bacillales</taxon>
        <taxon>Paenibacillaceae</taxon>
        <taxon>Paenibacillus</taxon>
    </lineage>
</organism>
<dbReference type="GO" id="GO:0003677">
    <property type="term" value="F:DNA binding"/>
    <property type="evidence" value="ECO:0007669"/>
    <property type="project" value="UniProtKB-KW"/>
</dbReference>
<evidence type="ECO:0000256" key="2">
    <source>
        <dbReference type="ARBA" id="ARBA00023125"/>
    </source>
</evidence>
<dbReference type="AlphaFoldDB" id="A0A268ELR0"/>
<dbReference type="PRINTS" id="PR00035">
    <property type="entry name" value="HTHGNTR"/>
</dbReference>
<protein>
    <submittedName>
        <fullName evidence="5">GntR family transcriptional regulator</fullName>
    </submittedName>
</protein>
<keyword evidence="2" id="KW-0238">DNA-binding</keyword>
<dbReference type="SMART" id="SM00895">
    <property type="entry name" value="FCD"/>
    <property type="match status" value="1"/>
</dbReference>
<dbReference type="InterPro" id="IPR036390">
    <property type="entry name" value="WH_DNA-bd_sf"/>
</dbReference>
<dbReference type="PANTHER" id="PTHR43537:SF24">
    <property type="entry name" value="GLUCONATE OPERON TRANSCRIPTIONAL REPRESSOR"/>
    <property type="match status" value="1"/>
</dbReference>
<dbReference type="PANTHER" id="PTHR43537">
    <property type="entry name" value="TRANSCRIPTIONAL REGULATOR, GNTR FAMILY"/>
    <property type="match status" value="1"/>
</dbReference>
<feature type="domain" description="HTH gntR-type" evidence="4">
    <location>
        <begin position="11"/>
        <end position="77"/>
    </location>
</feature>
<reference evidence="5 6" key="1">
    <citation type="submission" date="2017-07" db="EMBL/GenBank/DDBJ databases">
        <title>Isolation and whole genome analysis of endospore-forming bacteria from heroin.</title>
        <authorList>
            <person name="Kalinowski J."/>
            <person name="Ahrens B."/>
            <person name="Al-Dilaimi A."/>
            <person name="Winkler A."/>
            <person name="Wibberg D."/>
            <person name="Schleenbecker U."/>
            <person name="Ruckert C."/>
            <person name="Wolfel R."/>
            <person name="Grass G."/>
        </authorList>
    </citation>
    <scope>NUCLEOTIDE SEQUENCE [LARGE SCALE GENOMIC DNA]</scope>
    <source>
        <strain evidence="5 6">7537-G1</strain>
    </source>
</reference>
<dbReference type="EMBL" id="NPBY01000059">
    <property type="protein sequence ID" value="PAD74057.1"/>
    <property type="molecule type" value="Genomic_DNA"/>
</dbReference>
<evidence type="ECO:0000313" key="6">
    <source>
        <dbReference type="Proteomes" id="UP000215596"/>
    </source>
</evidence>
<dbReference type="PROSITE" id="PS50949">
    <property type="entry name" value="HTH_GNTR"/>
    <property type="match status" value="1"/>
</dbReference>
<keyword evidence="1" id="KW-0805">Transcription regulation</keyword>
<dbReference type="InterPro" id="IPR011711">
    <property type="entry name" value="GntR_C"/>
</dbReference>
<dbReference type="Proteomes" id="UP000215596">
    <property type="component" value="Unassembled WGS sequence"/>
</dbReference>
<dbReference type="InterPro" id="IPR036388">
    <property type="entry name" value="WH-like_DNA-bd_sf"/>
</dbReference>
<dbReference type="OrthoDB" id="368257at2"/>
<dbReference type="RefSeq" id="WP_095266648.1">
    <property type="nucleotide sequence ID" value="NZ_NPBY01000059.1"/>
</dbReference>
<accession>A0A268ELR0</accession>
<comment type="caution">
    <text evidence="5">The sequence shown here is derived from an EMBL/GenBank/DDBJ whole genome shotgun (WGS) entry which is preliminary data.</text>
</comment>
<sequence length="226" mass="25635">MKYPASWLQGASLGEAIANELRLQIISGAIKKGEILSENRIAGEFGTSRSPVREALKTLSSEGLIQLERMGAVVMGLSLKEVEELYDVRYLIESFVQTHVFAKPQPALIQHLKQIVDRMELAAKHGDPEEFSLQDLSFHERIVAEADHKRILHLWRSIRQIVITVILITTRQVFSEGKSRIEAVLSKHHQLIRDLESSDPVRIQNAAQQYFDDSRETLHLSFSEGE</sequence>
<dbReference type="SMART" id="SM00345">
    <property type="entry name" value="HTH_GNTR"/>
    <property type="match status" value="1"/>
</dbReference>